<dbReference type="Proteomes" id="UP001163846">
    <property type="component" value="Unassembled WGS sequence"/>
</dbReference>
<comment type="caution">
    <text evidence="1">The sequence shown here is derived from an EMBL/GenBank/DDBJ whole genome shotgun (WGS) entry which is preliminary data.</text>
</comment>
<proteinExistence type="predicted"/>
<keyword evidence="2" id="KW-1185">Reference proteome</keyword>
<dbReference type="AlphaFoldDB" id="A0AA38NV19"/>
<gene>
    <name evidence="1" type="ORF">F5878DRAFT_677540</name>
</gene>
<organism evidence="1 2">
    <name type="scientific">Lentinula raphanica</name>
    <dbReference type="NCBI Taxonomy" id="153919"/>
    <lineage>
        <taxon>Eukaryota</taxon>
        <taxon>Fungi</taxon>
        <taxon>Dikarya</taxon>
        <taxon>Basidiomycota</taxon>
        <taxon>Agaricomycotina</taxon>
        <taxon>Agaricomycetes</taxon>
        <taxon>Agaricomycetidae</taxon>
        <taxon>Agaricales</taxon>
        <taxon>Marasmiineae</taxon>
        <taxon>Omphalotaceae</taxon>
        <taxon>Lentinula</taxon>
    </lineage>
</organism>
<reference evidence="1" key="1">
    <citation type="submission" date="2022-08" db="EMBL/GenBank/DDBJ databases">
        <authorList>
            <consortium name="DOE Joint Genome Institute"/>
            <person name="Min B."/>
            <person name="Riley R."/>
            <person name="Sierra-Patev S."/>
            <person name="Naranjo-Ortiz M."/>
            <person name="Looney B."/>
            <person name="Konkel Z."/>
            <person name="Slot J.C."/>
            <person name="Sakamoto Y."/>
            <person name="Steenwyk J.L."/>
            <person name="Rokas A."/>
            <person name="Carro J."/>
            <person name="Camarero S."/>
            <person name="Ferreira P."/>
            <person name="Molpeceres G."/>
            <person name="Ruiz-Duenas F.J."/>
            <person name="Serrano A."/>
            <person name="Henrissat B."/>
            <person name="Drula E."/>
            <person name="Hughes K.W."/>
            <person name="Mata J.L."/>
            <person name="Ishikawa N.K."/>
            <person name="Vargas-Isla R."/>
            <person name="Ushijima S."/>
            <person name="Smith C.A."/>
            <person name="Ahrendt S."/>
            <person name="Andreopoulos W."/>
            <person name="He G."/>
            <person name="Labutti K."/>
            <person name="Lipzen A."/>
            <person name="Ng V."/>
            <person name="Sandor L."/>
            <person name="Barry K."/>
            <person name="Martinez A.T."/>
            <person name="Xiao Y."/>
            <person name="Gibbons J.G."/>
            <person name="Terashima K."/>
            <person name="Hibbett D.S."/>
            <person name="Grigoriev I.V."/>
        </authorList>
    </citation>
    <scope>NUCLEOTIDE SEQUENCE</scope>
    <source>
        <strain evidence="1">TFB9207</strain>
    </source>
</reference>
<accession>A0AA38NV19</accession>
<evidence type="ECO:0000313" key="1">
    <source>
        <dbReference type="EMBL" id="KAJ3831153.1"/>
    </source>
</evidence>
<protein>
    <submittedName>
        <fullName evidence="1">Uncharacterized protein</fullName>
    </submittedName>
</protein>
<evidence type="ECO:0000313" key="2">
    <source>
        <dbReference type="Proteomes" id="UP001163846"/>
    </source>
</evidence>
<dbReference type="EMBL" id="MU807745">
    <property type="protein sequence ID" value="KAJ3831153.1"/>
    <property type="molecule type" value="Genomic_DNA"/>
</dbReference>
<name>A0AA38NV19_9AGAR</name>
<sequence length="405" mass="47068">MLKPLTSPMLQAISDAHSFQLSNDSFLDYIRNLLDDFECSLLASLWSWICDNLGLNVSDFVYPDHGIFLSFLCTIMSSLFRNDLSDAEIFLQYFHTLLTDVKSQYFPASPQKNLFYIHNTVASPSFARPSTSTSEHVSTSSGSGRLPLVYNTLLTSWLEEERSVPLSDPLYLYHVSIAQRWKSILDKVLNCDNDLALSSFSDKLVSVIQEMKDVNKSTYSKPQFRRAIKDCDLTLVFELICNPLFILSNRNAHLLHLEHLYRIADQLSKILDTWTPSFLSNTWVNLSCHYISRNLGRRFLTDPKDFFQTFDDNPSNVPGEDNLSFCFFMTSFESFQYNYDRWVGLFLENKGFNLSLFDNIDELKNFYTRLMSLVHHWCTDYQYTSAGERGLIIDIKVFRCERWRC</sequence>